<proteinExistence type="predicted"/>
<sequence>MSFRISGLPASPFTALFALSDTELSAQSAVRQVADSNPGYPCRIGLRDAEVGEEVILLNYEHQPADTPFRSRHAIYVAKNSVPVDLSVGEVPSLMRLRHLSLRGFRADGMMLAADLALDGAVEPVIEALFANPDVAYIHAHWAKQGCYAALIERA</sequence>
<reference evidence="2" key="1">
    <citation type="journal article" date="2019" name="Int. J. Syst. Evol. Microbiol.">
        <title>The Global Catalogue of Microorganisms (GCM) 10K type strain sequencing project: providing services to taxonomists for standard genome sequencing and annotation.</title>
        <authorList>
            <consortium name="The Broad Institute Genomics Platform"/>
            <consortium name="The Broad Institute Genome Sequencing Center for Infectious Disease"/>
            <person name="Wu L."/>
            <person name="Ma J."/>
        </authorList>
    </citation>
    <scope>NUCLEOTIDE SEQUENCE [LARGE SCALE GENOMIC DNA]</scope>
    <source>
        <strain evidence="2">CGMCC 1.19062</strain>
    </source>
</reference>
<dbReference type="Proteomes" id="UP001597295">
    <property type="component" value="Unassembled WGS sequence"/>
</dbReference>
<dbReference type="EMBL" id="JBHUIP010000012">
    <property type="protein sequence ID" value="MFD2263949.1"/>
    <property type="molecule type" value="Genomic_DNA"/>
</dbReference>
<name>A0ABW5DU25_9PROT</name>
<protein>
    <submittedName>
        <fullName evidence="1">DUF1203 domain-containing protein</fullName>
    </submittedName>
</protein>
<organism evidence="1 2">
    <name type="scientific">Lacibacterium aquatile</name>
    <dbReference type="NCBI Taxonomy" id="1168082"/>
    <lineage>
        <taxon>Bacteria</taxon>
        <taxon>Pseudomonadati</taxon>
        <taxon>Pseudomonadota</taxon>
        <taxon>Alphaproteobacteria</taxon>
        <taxon>Rhodospirillales</taxon>
        <taxon>Rhodospirillaceae</taxon>
    </lineage>
</organism>
<dbReference type="RefSeq" id="WP_379876991.1">
    <property type="nucleotide sequence ID" value="NZ_JBHUIP010000012.1"/>
</dbReference>
<comment type="caution">
    <text evidence="1">The sequence shown here is derived from an EMBL/GenBank/DDBJ whole genome shotgun (WGS) entry which is preliminary data.</text>
</comment>
<dbReference type="PIRSF" id="PIRSF034110">
    <property type="entry name" value="DUF1203"/>
    <property type="match status" value="1"/>
</dbReference>
<gene>
    <name evidence="1" type="ORF">ACFSM5_13690</name>
</gene>
<evidence type="ECO:0000313" key="2">
    <source>
        <dbReference type="Proteomes" id="UP001597295"/>
    </source>
</evidence>
<accession>A0ABW5DU25</accession>
<evidence type="ECO:0000313" key="1">
    <source>
        <dbReference type="EMBL" id="MFD2263949.1"/>
    </source>
</evidence>
<dbReference type="InterPro" id="IPR009593">
    <property type="entry name" value="DUF1203"/>
</dbReference>
<keyword evidence="2" id="KW-1185">Reference proteome</keyword>
<dbReference type="Pfam" id="PF06718">
    <property type="entry name" value="DUF1203"/>
    <property type="match status" value="1"/>
</dbReference>